<dbReference type="AlphaFoldDB" id="A0A078GJE2"/>
<reference evidence="3" key="2">
    <citation type="submission" date="2014-06" db="EMBL/GenBank/DDBJ databases">
        <authorList>
            <person name="Genoscope - CEA"/>
        </authorList>
    </citation>
    <scope>NUCLEOTIDE SEQUENCE</scope>
</reference>
<keyword evidence="1" id="KW-0472">Membrane</keyword>
<organism evidence="3 4">
    <name type="scientific">Brassica napus</name>
    <name type="common">Rape</name>
    <dbReference type="NCBI Taxonomy" id="3708"/>
    <lineage>
        <taxon>Eukaryota</taxon>
        <taxon>Viridiplantae</taxon>
        <taxon>Streptophyta</taxon>
        <taxon>Embryophyta</taxon>
        <taxon>Tracheophyta</taxon>
        <taxon>Spermatophyta</taxon>
        <taxon>Magnoliopsida</taxon>
        <taxon>eudicotyledons</taxon>
        <taxon>Gunneridae</taxon>
        <taxon>Pentapetalae</taxon>
        <taxon>rosids</taxon>
        <taxon>malvids</taxon>
        <taxon>Brassicales</taxon>
        <taxon>Brassicaceae</taxon>
        <taxon>Brassiceae</taxon>
        <taxon>Brassica</taxon>
    </lineage>
</organism>
<feature type="transmembrane region" description="Helical" evidence="1">
    <location>
        <begin position="28"/>
        <end position="49"/>
    </location>
</feature>
<evidence type="ECO:0000313" key="4">
    <source>
        <dbReference type="Proteomes" id="UP000028999"/>
    </source>
</evidence>
<dbReference type="Gramene" id="CDY25379">
    <property type="protein sequence ID" value="CDY25379"/>
    <property type="gene ID" value="GSBRNA2T00029507001"/>
</dbReference>
<evidence type="ECO:0000313" key="3">
    <source>
        <dbReference type="EMBL" id="CDY25379.1"/>
    </source>
</evidence>
<reference evidence="3 4" key="1">
    <citation type="journal article" date="2014" name="Science">
        <title>Plant genetics. Early allopolyploid evolution in the post-Neolithic Brassica napus oilseed genome.</title>
        <authorList>
            <person name="Chalhoub B."/>
            <person name="Denoeud F."/>
            <person name="Liu S."/>
            <person name="Parkin I.A."/>
            <person name="Tang H."/>
            <person name="Wang X."/>
            <person name="Chiquet J."/>
            <person name="Belcram H."/>
            <person name="Tong C."/>
            <person name="Samans B."/>
            <person name="Correa M."/>
            <person name="Da Silva C."/>
            <person name="Just J."/>
            <person name="Falentin C."/>
            <person name="Koh C.S."/>
            <person name="Le Clainche I."/>
            <person name="Bernard M."/>
            <person name="Bento P."/>
            <person name="Noel B."/>
            <person name="Labadie K."/>
            <person name="Alberti A."/>
            <person name="Charles M."/>
            <person name="Arnaud D."/>
            <person name="Guo H."/>
            <person name="Daviaud C."/>
            <person name="Alamery S."/>
            <person name="Jabbari K."/>
            <person name="Zhao M."/>
            <person name="Edger P.P."/>
            <person name="Chelaifa H."/>
            <person name="Tack D."/>
            <person name="Lassalle G."/>
            <person name="Mestiri I."/>
            <person name="Schnel N."/>
            <person name="Le Paslier M.C."/>
            <person name="Fan G."/>
            <person name="Renault V."/>
            <person name="Bayer P.E."/>
            <person name="Golicz A.A."/>
            <person name="Manoli S."/>
            <person name="Lee T.H."/>
            <person name="Thi V.H."/>
            <person name="Chalabi S."/>
            <person name="Hu Q."/>
            <person name="Fan C."/>
            <person name="Tollenaere R."/>
            <person name="Lu Y."/>
            <person name="Battail C."/>
            <person name="Shen J."/>
            <person name="Sidebottom C.H."/>
            <person name="Wang X."/>
            <person name="Canaguier A."/>
            <person name="Chauveau A."/>
            <person name="Berard A."/>
            <person name="Deniot G."/>
            <person name="Guan M."/>
            <person name="Liu Z."/>
            <person name="Sun F."/>
            <person name="Lim Y.P."/>
            <person name="Lyons E."/>
            <person name="Town C.D."/>
            <person name="Bancroft I."/>
            <person name="Wang X."/>
            <person name="Meng J."/>
            <person name="Ma J."/>
            <person name="Pires J.C."/>
            <person name="King G.J."/>
            <person name="Brunel D."/>
            <person name="Delourme R."/>
            <person name="Renard M."/>
            <person name="Aury J.M."/>
            <person name="Adams K.L."/>
            <person name="Batley J."/>
            <person name="Snowdon R.J."/>
            <person name="Tost J."/>
            <person name="Edwards D."/>
            <person name="Zhou Y."/>
            <person name="Hua W."/>
            <person name="Sharpe A.G."/>
            <person name="Paterson A.H."/>
            <person name="Guan C."/>
            <person name="Wincker P."/>
        </authorList>
    </citation>
    <scope>NUCLEOTIDE SEQUENCE [LARGE SCALE GENOMIC DNA]</scope>
    <source>
        <strain evidence="4">cv. Darmor-bzh</strain>
    </source>
</reference>
<sequence>MAVWCIAASFMSSISFVPLHLRRFISRLITVVIRGSVVSCCCLLVLWGFGDWPCFRPFVAVTLQHLQSLAVFVWSFCSRSSSLGMKFWVGVTASLTVEMHYLLRGSGRSREINLRLPPQEPLFFIECLSSVSLDSQLLLRKVSGLAGSGLIVSVIAGAGSPIRLRLLPSKYPRDCSVSIHTQDQSSHLQFTVNELLLGLPMANS</sequence>
<evidence type="ECO:0000313" key="2">
    <source>
        <dbReference type="EMBL" id="CAF2099967.1"/>
    </source>
</evidence>
<reference evidence="2" key="3">
    <citation type="submission" date="2021-01" db="EMBL/GenBank/DDBJ databases">
        <authorList>
            <consortium name="Genoscope - CEA"/>
            <person name="William W."/>
        </authorList>
    </citation>
    <scope>NUCLEOTIDE SEQUENCE</scope>
</reference>
<name>A0A078GJE2_BRANA</name>
<dbReference type="PaxDb" id="3708-A0A078GJE2"/>
<gene>
    <name evidence="3" type="primary">BnaA05g19050D</name>
    <name evidence="2" type="ORF">DARMORV10_A05P29000.1</name>
    <name evidence="3" type="ORF">GSBRNA2T00029507001</name>
</gene>
<dbReference type="Proteomes" id="UP000028999">
    <property type="component" value="Unassembled WGS sequence"/>
</dbReference>
<evidence type="ECO:0000256" key="1">
    <source>
        <dbReference type="SAM" id="Phobius"/>
    </source>
</evidence>
<keyword evidence="4" id="KW-1185">Reference proteome</keyword>
<accession>A0A078GJE2</accession>
<dbReference type="EMBL" id="LK032174">
    <property type="protein sequence ID" value="CDY25379.1"/>
    <property type="molecule type" value="Genomic_DNA"/>
</dbReference>
<dbReference type="EMBL" id="HG994359">
    <property type="protein sequence ID" value="CAF2099967.1"/>
    <property type="molecule type" value="Genomic_DNA"/>
</dbReference>
<keyword evidence="1" id="KW-1133">Transmembrane helix</keyword>
<keyword evidence="1" id="KW-0812">Transmembrane</keyword>
<dbReference type="Proteomes" id="UP001295469">
    <property type="component" value="Chromosome A05"/>
</dbReference>
<protein>
    <submittedName>
        <fullName evidence="2">(rape) hypothetical protein</fullName>
    </submittedName>
    <submittedName>
        <fullName evidence="3">BnaA05g19050D protein</fullName>
    </submittedName>
</protein>
<proteinExistence type="predicted"/>